<keyword evidence="5" id="KW-1185">Reference proteome</keyword>
<dbReference type="Proteomes" id="UP000478740">
    <property type="component" value="Unassembled WGS sequence"/>
</dbReference>
<dbReference type="EMBL" id="WMII01000007">
    <property type="protein sequence ID" value="MTH64470.1"/>
    <property type="molecule type" value="Genomic_DNA"/>
</dbReference>
<dbReference type="InterPro" id="IPR000863">
    <property type="entry name" value="Sulfotransferase_dom"/>
</dbReference>
<gene>
    <name evidence="4" type="ORF">GL284_09310</name>
</gene>
<sequence>MKIDPSIIETSSLVRRDEDRLVDFIVIGAMRAGTTMLQDILEKHPQISMARVKETDYFIAEKNYARGPDWYRGQFDTTRALRGEVSPNYAKARDFPGVPQRIFRDCPDARLIYVLRDPVKRAVSQYLHSWNMGEVTETPAQMAGGHEYFSIMDTSNYAAQLDAYLQYFDRSQILVIEFESLISAPQVHLDAILAHIGASPMQMPGMDRQNANDELERVPMAVLKLSQGRLRPLLTRLISPALRRRLRQMLARLGSARVAPCFPEPMLVTMRSELAPEVSRLRKMTGQEFSKWSI</sequence>
<dbReference type="Gene3D" id="3.40.50.300">
    <property type="entry name" value="P-loop containing nucleotide triphosphate hydrolases"/>
    <property type="match status" value="1"/>
</dbReference>
<feature type="domain" description="Sulfotransferase" evidence="3">
    <location>
        <begin position="23"/>
        <end position="199"/>
    </location>
</feature>
<proteinExistence type="predicted"/>
<accession>A0A6L6IZL2</accession>
<protein>
    <submittedName>
        <fullName evidence="4">Sulfotransferase</fullName>
    </submittedName>
</protein>
<keyword evidence="2" id="KW-0325">Glycoprotein</keyword>
<dbReference type="RefSeq" id="WP_155044327.1">
    <property type="nucleotide sequence ID" value="NZ_WMIH01000007.1"/>
</dbReference>
<evidence type="ECO:0000313" key="5">
    <source>
        <dbReference type="Proteomes" id="UP000478740"/>
    </source>
</evidence>
<keyword evidence="1" id="KW-0808">Transferase</keyword>
<reference evidence="4 5" key="1">
    <citation type="submission" date="2019-11" db="EMBL/GenBank/DDBJ databases">
        <authorList>
            <person name="Dong K."/>
        </authorList>
    </citation>
    <scope>NUCLEOTIDE SEQUENCE [LARGE SCALE GENOMIC DNA]</scope>
    <source>
        <strain evidence="4 5">DK608</strain>
    </source>
</reference>
<dbReference type="InterPro" id="IPR037359">
    <property type="entry name" value="NST/OST"/>
</dbReference>
<dbReference type="AlphaFoldDB" id="A0A6L6IZL2"/>
<dbReference type="PANTHER" id="PTHR10605">
    <property type="entry name" value="HEPARAN SULFATE SULFOTRANSFERASE"/>
    <property type="match status" value="1"/>
</dbReference>
<dbReference type="PANTHER" id="PTHR10605:SF56">
    <property type="entry name" value="BIFUNCTIONAL HEPARAN SULFATE N-DEACETYLASE_N-SULFOTRANSFERASE"/>
    <property type="match status" value="1"/>
</dbReference>
<dbReference type="Pfam" id="PF00685">
    <property type="entry name" value="Sulfotransfer_1"/>
    <property type="match status" value="1"/>
</dbReference>
<dbReference type="SUPFAM" id="SSF52540">
    <property type="entry name" value="P-loop containing nucleoside triphosphate hydrolases"/>
    <property type="match status" value="1"/>
</dbReference>
<name>A0A6L6IZL2_9RHOB</name>
<evidence type="ECO:0000256" key="2">
    <source>
        <dbReference type="ARBA" id="ARBA00023180"/>
    </source>
</evidence>
<organism evidence="4 5">
    <name type="scientific">Paracoccus shanxieyensis</name>
    <dbReference type="NCBI Taxonomy" id="2675752"/>
    <lineage>
        <taxon>Bacteria</taxon>
        <taxon>Pseudomonadati</taxon>
        <taxon>Pseudomonadota</taxon>
        <taxon>Alphaproteobacteria</taxon>
        <taxon>Rhodobacterales</taxon>
        <taxon>Paracoccaceae</taxon>
        <taxon>Paracoccus</taxon>
    </lineage>
</organism>
<evidence type="ECO:0000256" key="1">
    <source>
        <dbReference type="ARBA" id="ARBA00022679"/>
    </source>
</evidence>
<dbReference type="InterPro" id="IPR027417">
    <property type="entry name" value="P-loop_NTPase"/>
</dbReference>
<evidence type="ECO:0000259" key="3">
    <source>
        <dbReference type="Pfam" id="PF00685"/>
    </source>
</evidence>
<evidence type="ECO:0000313" key="4">
    <source>
        <dbReference type="EMBL" id="MTH64470.1"/>
    </source>
</evidence>
<dbReference type="GO" id="GO:0008146">
    <property type="term" value="F:sulfotransferase activity"/>
    <property type="evidence" value="ECO:0007669"/>
    <property type="project" value="InterPro"/>
</dbReference>
<comment type="caution">
    <text evidence="4">The sequence shown here is derived from an EMBL/GenBank/DDBJ whole genome shotgun (WGS) entry which is preliminary data.</text>
</comment>